<feature type="transmembrane region" description="Helical" evidence="1">
    <location>
        <begin position="591"/>
        <end position="610"/>
    </location>
</feature>
<accession>A0A4Q5KKI6</accession>
<dbReference type="OrthoDB" id="10017116at2"/>
<gene>
    <name evidence="3" type="ORF">ERW49_06885</name>
</gene>
<feature type="chain" id="PRO_5020634017" description="Conjugal transfer protein TraG" evidence="2">
    <location>
        <begin position="20"/>
        <end position="692"/>
    </location>
</feature>
<dbReference type="EMBL" id="SEZJ01000005">
    <property type="protein sequence ID" value="RYU46854.1"/>
    <property type="molecule type" value="Genomic_DNA"/>
</dbReference>
<evidence type="ECO:0008006" key="5">
    <source>
        <dbReference type="Google" id="ProtNLM"/>
    </source>
</evidence>
<keyword evidence="1" id="KW-0472">Membrane</keyword>
<dbReference type="RefSeq" id="WP_130043359.1">
    <property type="nucleotide sequence ID" value="NZ_SEZJ01000005.1"/>
</dbReference>
<feature type="signal peptide" evidence="2">
    <location>
        <begin position="1"/>
        <end position="19"/>
    </location>
</feature>
<comment type="caution">
    <text evidence="3">The sequence shown here is derived from an EMBL/GenBank/DDBJ whole genome shotgun (WGS) entry which is preliminary data.</text>
</comment>
<evidence type="ECO:0000256" key="2">
    <source>
        <dbReference type="SAM" id="SignalP"/>
    </source>
</evidence>
<evidence type="ECO:0000313" key="4">
    <source>
        <dbReference type="Proteomes" id="UP000293465"/>
    </source>
</evidence>
<protein>
    <recommendedName>
        <fullName evidence="5">Conjugal transfer protein TraG</fullName>
    </recommendedName>
</protein>
<evidence type="ECO:0000256" key="1">
    <source>
        <dbReference type="SAM" id="Phobius"/>
    </source>
</evidence>
<sequence>MKRIILMIMLLFASQLSFATNSKIDDCPTLSGYGSTMMNQFEEVSKCIDEQRQNNNADKTKNAYENLTDTTIREIDPLWSYASKLSIIMIIFTFFISILKYFGKIELKTKADMSLNIATGVFLGIFAVSPHRVSLLNTFMIDQIQNPALEAFTVANKIQQLSSSDTREVLDYNIIPINEKAQIVSYSILENELCAAEYEQNEMIQHDFNDQNTWANSDVSECLEEQKKIGEKVGFMEAGGRSPLNYAVKMCSQKVRGEIYDCGSIRNYSNSSINSVFDEFAVKYIELAKQYQGIICNQESQTKTSYEQAKHLCRTWDSESFILKSSNLDVAKANESVILLTAALTEALKESIGYEISKDLKTDIDTFSFYSQIKGILSAPFDETEVIEATSKALSGIEVQEPFIINQAFGNETDRQQETVSTRIESVEDFYAYIIKEVDSVYASDEINSVITNEFMDAIRDPKRFIGTYEKKGFTVDEVPLKSVQENAIPLATISLGLNFTGKALVNSKNASLKVAGKKAQKLGSLVQNVLILSFCVSLVLFAYIVGNVFQKTFLVLIDVVVKLTTNLIGKKSFIAVILAIAEAFLSVSRFVFGVFLSILASTFLSSLLFVLMNEANLLVVGTDSISLDIISPIIFWTVYVLSTMIIFLFCFRNVFEVLEQQTTFNGSIFKAESKGLEQNTRKVAGIANVIK</sequence>
<dbReference type="GeneID" id="56274763"/>
<feature type="transmembrane region" description="Helical" evidence="1">
    <location>
        <begin position="115"/>
        <end position="133"/>
    </location>
</feature>
<evidence type="ECO:0000313" key="3">
    <source>
        <dbReference type="EMBL" id="RYU46854.1"/>
    </source>
</evidence>
<feature type="transmembrane region" description="Helical" evidence="1">
    <location>
        <begin position="85"/>
        <end position="103"/>
    </location>
</feature>
<keyword evidence="1" id="KW-0812">Transmembrane</keyword>
<dbReference type="AlphaFoldDB" id="A0A4Q5KKI6"/>
<reference evidence="3 4" key="1">
    <citation type="submission" date="2019-02" db="EMBL/GenBank/DDBJ databases">
        <title>Genome sequences of Aliivibrio finisterrensis strains from farmed Atlantic salmon.</title>
        <authorList>
            <person name="Bowman J.P."/>
        </authorList>
    </citation>
    <scope>NUCLEOTIDE SEQUENCE [LARGE SCALE GENOMIC DNA]</scope>
    <source>
        <strain evidence="3 4">A32</strain>
    </source>
</reference>
<dbReference type="PROSITE" id="PS00289">
    <property type="entry name" value="PTX_1"/>
    <property type="match status" value="1"/>
</dbReference>
<dbReference type="Proteomes" id="UP000293465">
    <property type="component" value="Unassembled WGS sequence"/>
</dbReference>
<feature type="transmembrane region" description="Helical" evidence="1">
    <location>
        <begin position="630"/>
        <end position="652"/>
    </location>
</feature>
<keyword evidence="2" id="KW-0732">Signal</keyword>
<name>A0A4Q5KKI6_9GAMM</name>
<dbReference type="InterPro" id="IPR030476">
    <property type="entry name" value="Pentaxin_CS"/>
</dbReference>
<keyword evidence="1" id="KW-1133">Transmembrane helix</keyword>
<organism evidence="3 4">
    <name type="scientific">Aliivibrio finisterrensis</name>
    <dbReference type="NCBI Taxonomy" id="511998"/>
    <lineage>
        <taxon>Bacteria</taxon>
        <taxon>Pseudomonadati</taxon>
        <taxon>Pseudomonadota</taxon>
        <taxon>Gammaproteobacteria</taxon>
        <taxon>Vibrionales</taxon>
        <taxon>Vibrionaceae</taxon>
        <taxon>Aliivibrio</taxon>
    </lineage>
</organism>
<feature type="transmembrane region" description="Helical" evidence="1">
    <location>
        <begin position="526"/>
        <end position="547"/>
    </location>
</feature>
<proteinExistence type="predicted"/>